<proteinExistence type="predicted"/>
<dbReference type="OrthoDB" id="42846at2759"/>
<feature type="chain" id="PRO_5012599840" evidence="2">
    <location>
        <begin position="28"/>
        <end position="299"/>
    </location>
</feature>
<accession>A0A1Z5KAI6</accession>
<evidence type="ECO:0000313" key="4">
    <source>
        <dbReference type="Proteomes" id="UP000198406"/>
    </source>
</evidence>
<dbReference type="AlphaFoldDB" id="A0A1Z5KAI6"/>
<evidence type="ECO:0000256" key="1">
    <source>
        <dbReference type="SAM" id="MobiDB-lite"/>
    </source>
</evidence>
<organism evidence="3 4">
    <name type="scientific">Fistulifera solaris</name>
    <name type="common">Oleaginous diatom</name>
    <dbReference type="NCBI Taxonomy" id="1519565"/>
    <lineage>
        <taxon>Eukaryota</taxon>
        <taxon>Sar</taxon>
        <taxon>Stramenopiles</taxon>
        <taxon>Ochrophyta</taxon>
        <taxon>Bacillariophyta</taxon>
        <taxon>Bacillariophyceae</taxon>
        <taxon>Bacillariophycidae</taxon>
        <taxon>Naviculales</taxon>
        <taxon>Naviculaceae</taxon>
        <taxon>Fistulifera</taxon>
    </lineage>
</organism>
<name>A0A1Z5KAI6_FISSO</name>
<dbReference type="InParanoid" id="A0A1Z5KAI6"/>
<feature type="signal peptide" evidence="2">
    <location>
        <begin position="1"/>
        <end position="27"/>
    </location>
</feature>
<dbReference type="EMBL" id="BDSP01000198">
    <property type="protein sequence ID" value="GAX23172.1"/>
    <property type="molecule type" value="Genomic_DNA"/>
</dbReference>
<comment type="caution">
    <text evidence="3">The sequence shown here is derived from an EMBL/GenBank/DDBJ whole genome shotgun (WGS) entry which is preliminary data.</text>
</comment>
<feature type="region of interest" description="Disordered" evidence="1">
    <location>
        <begin position="265"/>
        <end position="290"/>
    </location>
</feature>
<feature type="compositionally biased region" description="Basic and acidic residues" evidence="1">
    <location>
        <begin position="265"/>
        <end position="278"/>
    </location>
</feature>
<dbReference type="Proteomes" id="UP000198406">
    <property type="component" value="Unassembled WGS sequence"/>
</dbReference>
<gene>
    <name evidence="3" type="ORF">FisN_39Hh032</name>
</gene>
<evidence type="ECO:0000313" key="3">
    <source>
        <dbReference type="EMBL" id="GAX23172.1"/>
    </source>
</evidence>
<keyword evidence="2" id="KW-0732">Signal</keyword>
<reference evidence="3 4" key="1">
    <citation type="journal article" date="2015" name="Plant Cell">
        <title>Oil accumulation by the oleaginous diatom Fistulifera solaris as revealed by the genome and transcriptome.</title>
        <authorList>
            <person name="Tanaka T."/>
            <person name="Maeda Y."/>
            <person name="Veluchamy A."/>
            <person name="Tanaka M."/>
            <person name="Abida H."/>
            <person name="Marechal E."/>
            <person name="Bowler C."/>
            <person name="Muto M."/>
            <person name="Sunaga Y."/>
            <person name="Tanaka M."/>
            <person name="Yoshino T."/>
            <person name="Taniguchi T."/>
            <person name="Fukuda Y."/>
            <person name="Nemoto M."/>
            <person name="Matsumoto M."/>
            <person name="Wong P.S."/>
            <person name="Aburatani S."/>
            <person name="Fujibuchi W."/>
        </authorList>
    </citation>
    <scope>NUCLEOTIDE SEQUENCE [LARGE SCALE GENOMIC DNA]</scope>
    <source>
        <strain evidence="3 4">JPCC DA0580</strain>
    </source>
</reference>
<sequence>MLLSSNNRITLYYLLVSLLLSRPLVNAFSASPGNDGSTFALFDRFRCSCPADISSVQLFDPSLIDPEDNQEHHTWVAVFRSGNNKPSVLIRDEFFDAMRSATGAVNQASIPHHASLETTSFVKAQKPVAVARLRRSEDFEEVWVMDYMRCALKKEDTDTTCDGGSEYLEAISVAIDTLLQHHLQTAKCFEGAIRTKATIHSGPLLEDRGFVPVATLQKDMASHVSSLDACLEKYAGRSVATDVAKSPGSRQRALEIVSMLGRLNREQDMKQARDRNDRYSNGSPEGENYDPWAGMKRFI</sequence>
<evidence type="ECO:0000256" key="2">
    <source>
        <dbReference type="SAM" id="SignalP"/>
    </source>
</evidence>
<protein>
    <submittedName>
        <fullName evidence="3">Uncharacterized protein</fullName>
    </submittedName>
</protein>
<keyword evidence="4" id="KW-1185">Reference proteome</keyword>